<dbReference type="InterPro" id="IPR017481">
    <property type="entry name" value="CHP03032"/>
</dbReference>
<name>A0A090T9L6_9VIBR</name>
<comment type="caution">
    <text evidence="2">The sequence shown here is derived from an EMBL/GenBank/DDBJ whole genome shotgun (WGS) entry which is preliminary data.</text>
</comment>
<dbReference type="Pfam" id="PF16261">
    <property type="entry name" value="DUF4915"/>
    <property type="match status" value="1"/>
</dbReference>
<protein>
    <submittedName>
        <fullName evidence="2">TPR repeat</fullName>
    </submittedName>
</protein>
<reference evidence="2 3" key="1">
    <citation type="submission" date="2014-09" db="EMBL/GenBank/DDBJ databases">
        <title>Vibrio maritimus JCM 19240. (C210) whole genome shotgun sequence.</title>
        <authorList>
            <person name="Sawabe T."/>
            <person name="Meirelles P."/>
            <person name="Nakanishi M."/>
            <person name="Sayaka M."/>
            <person name="Hattori M."/>
            <person name="Ohkuma M."/>
        </authorList>
    </citation>
    <scope>NUCLEOTIDE SEQUENCE [LARGE SCALE GENOMIC DNA]</scope>
    <source>
        <strain evidence="2 3">JCM 19240</strain>
    </source>
</reference>
<dbReference type="AlphaFoldDB" id="A0A090T9L6"/>
<reference evidence="2 3" key="2">
    <citation type="submission" date="2014-09" db="EMBL/GenBank/DDBJ databases">
        <authorList>
            <consortium name="NBRP consortium"/>
            <person name="Sawabe T."/>
            <person name="Meirelles P."/>
            <person name="Nakanishi M."/>
            <person name="Sayaka M."/>
            <person name="Hattori M."/>
            <person name="Ohkuma M."/>
        </authorList>
    </citation>
    <scope>NUCLEOTIDE SEQUENCE [LARGE SCALE GENOMIC DNA]</scope>
    <source>
        <strain evidence="2 3">JCM 19240</strain>
    </source>
</reference>
<dbReference type="EMBL" id="BBMT01000008">
    <property type="protein sequence ID" value="GAL35943.1"/>
    <property type="molecule type" value="Genomic_DNA"/>
</dbReference>
<dbReference type="SUPFAM" id="SSF63825">
    <property type="entry name" value="YWTD domain"/>
    <property type="match status" value="1"/>
</dbReference>
<gene>
    <name evidence="2" type="ORF">JCM19240_4878</name>
</gene>
<accession>A0A090T9L6</accession>
<proteinExistence type="predicted"/>
<evidence type="ECO:0000313" key="3">
    <source>
        <dbReference type="Proteomes" id="UP000029224"/>
    </source>
</evidence>
<evidence type="ECO:0000259" key="1">
    <source>
        <dbReference type="Pfam" id="PF16261"/>
    </source>
</evidence>
<dbReference type="Proteomes" id="UP000029224">
    <property type="component" value="Unassembled WGS sequence"/>
</dbReference>
<organism evidence="2 3">
    <name type="scientific">Vibrio maritimus</name>
    <dbReference type="NCBI Taxonomy" id="990268"/>
    <lineage>
        <taxon>Bacteria</taxon>
        <taxon>Pseudomonadati</taxon>
        <taxon>Pseudomonadota</taxon>
        <taxon>Gammaproteobacteria</taxon>
        <taxon>Vibrionales</taxon>
        <taxon>Vibrionaceae</taxon>
        <taxon>Vibrio</taxon>
    </lineage>
</organism>
<dbReference type="NCBIfam" id="TIGR03032">
    <property type="entry name" value="TIGR03032 family protein"/>
    <property type="match status" value="1"/>
</dbReference>
<feature type="domain" description="Conserved hypothetical protein CHP03032" evidence="1">
    <location>
        <begin position="31"/>
        <end position="332"/>
    </location>
</feature>
<sequence>MEENPLATQLHEETEETQNIADFSCESSESFGYLLSKLGLTLMLTSYQANRLILINADDDELYISVKAFPRPMGLAVDQQRIVLGVHSQVFDFQRCDAVAPSLEPIGLVKHCFSPSSSHFTGMINIHDIAWGDEGLWAVNSNFSCLCLIQSGNSFIPKWKPWFISELVPEDRCHLNGMALRDGAPAYVTCFSDSNENKNWRNRVAHRGLLVDVNNNEILANNLYMPHSPRYYRDKLYFCNSGYGQLCSYDFASGQVVVELELPGFTRGIGFHQNLMFVGLSQSRESKNNQPPPIAQSQTYCGVYVIDLDDMEIVANLHFSGDMVQVYDVAVIDLPFSEVLQVDEEMVSRVFNFPAM</sequence>
<keyword evidence="3" id="KW-1185">Reference proteome</keyword>
<evidence type="ECO:0000313" key="2">
    <source>
        <dbReference type="EMBL" id="GAL35943.1"/>
    </source>
</evidence>